<gene>
    <name evidence="2" type="ORF">M0R45_003844</name>
</gene>
<reference evidence="2 3" key="1">
    <citation type="journal article" date="2023" name="G3 (Bethesda)">
        <title>A chromosome-length genome assembly and annotation of blackberry (Rubus argutus, cv. 'Hillquist').</title>
        <authorList>
            <person name="Bruna T."/>
            <person name="Aryal R."/>
            <person name="Dudchenko O."/>
            <person name="Sargent D.J."/>
            <person name="Mead D."/>
            <person name="Buti M."/>
            <person name="Cavallini A."/>
            <person name="Hytonen T."/>
            <person name="Andres J."/>
            <person name="Pham M."/>
            <person name="Weisz D."/>
            <person name="Mascagni F."/>
            <person name="Usai G."/>
            <person name="Natali L."/>
            <person name="Bassil N."/>
            <person name="Fernandez G.E."/>
            <person name="Lomsadze A."/>
            <person name="Armour M."/>
            <person name="Olukolu B."/>
            <person name="Poorten T."/>
            <person name="Britton C."/>
            <person name="Davik J."/>
            <person name="Ashrafi H."/>
            <person name="Aiden E.L."/>
            <person name="Borodovsky M."/>
            <person name="Worthington M."/>
        </authorList>
    </citation>
    <scope>NUCLEOTIDE SEQUENCE [LARGE SCALE GENOMIC DNA]</scope>
    <source>
        <strain evidence="2">PI 553951</strain>
    </source>
</reference>
<feature type="region of interest" description="Disordered" evidence="1">
    <location>
        <begin position="112"/>
        <end position="139"/>
    </location>
</feature>
<evidence type="ECO:0000256" key="1">
    <source>
        <dbReference type="SAM" id="MobiDB-lite"/>
    </source>
</evidence>
<dbReference type="EMBL" id="JBEDUW010000001">
    <property type="protein sequence ID" value="KAK9948259.1"/>
    <property type="molecule type" value="Genomic_DNA"/>
</dbReference>
<proteinExistence type="predicted"/>
<sequence length="160" mass="16519">MANTTPSSPTNTNAAETATLADGNNVVAPNVPETPVVVPAVTSETVVASLLDDGTDNDGGAVPMDPTENRDETTAVTNTAEVVIPIPTNCSLPPVVVTAETFFHALPGMMTREESTTPTEGGEGSSQAPPPEGGGAEFTIVYCPSHGKWNVHDTPYTTPW</sequence>
<comment type="caution">
    <text evidence="2">The sequence shown here is derived from an EMBL/GenBank/DDBJ whole genome shotgun (WGS) entry which is preliminary data.</text>
</comment>
<organism evidence="2 3">
    <name type="scientific">Rubus argutus</name>
    <name type="common">Southern blackberry</name>
    <dbReference type="NCBI Taxonomy" id="59490"/>
    <lineage>
        <taxon>Eukaryota</taxon>
        <taxon>Viridiplantae</taxon>
        <taxon>Streptophyta</taxon>
        <taxon>Embryophyta</taxon>
        <taxon>Tracheophyta</taxon>
        <taxon>Spermatophyta</taxon>
        <taxon>Magnoliopsida</taxon>
        <taxon>eudicotyledons</taxon>
        <taxon>Gunneridae</taxon>
        <taxon>Pentapetalae</taxon>
        <taxon>rosids</taxon>
        <taxon>fabids</taxon>
        <taxon>Rosales</taxon>
        <taxon>Rosaceae</taxon>
        <taxon>Rosoideae</taxon>
        <taxon>Rosoideae incertae sedis</taxon>
        <taxon>Rubus</taxon>
    </lineage>
</organism>
<feature type="region of interest" description="Disordered" evidence="1">
    <location>
        <begin position="51"/>
        <end position="74"/>
    </location>
</feature>
<name>A0AAW1YGH4_RUBAR</name>
<protein>
    <submittedName>
        <fullName evidence="2">Uncharacterized protein</fullName>
    </submittedName>
</protein>
<keyword evidence="3" id="KW-1185">Reference proteome</keyword>
<accession>A0AAW1YGH4</accession>
<dbReference type="AlphaFoldDB" id="A0AAW1YGH4"/>
<dbReference type="Proteomes" id="UP001457282">
    <property type="component" value="Unassembled WGS sequence"/>
</dbReference>
<evidence type="ECO:0000313" key="2">
    <source>
        <dbReference type="EMBL" id="KAK9948259.1"/>
    </source>
</evidence>
<evidence type="ECO:0000313" key="3">
    <source>
        <dbReference type="Proteomes" id="UP001457282"/>
    </source>
</evidence>